<proteinExistence type="predicted"/>
<sequence>MIFSHMIFRTEEKRKFSFDLWWDWGNKQFTREEQDDVKEVLKVAHEDFVRWARHASWTSSNSDMHSLRHLLRRTDYTLRINMMSDREVVRAISEKLESGELIFVPSRVEVRWYIEEVRRKRSLVTKMGEAVMLDERTRALSVSRAGTADRNVSHGPAAPSPVADFVANEVGEDVGRLVGKSPGLQADLKKLEDAGWQIEYGGVGNGSETDRLHKIIKLDSNFQNNPLTLTEILSHEVGHAAYPYEPDYSSKTAYVNGTLGDEAAATMSNIRTEREVLEHGGPDIGVLGVNHAAYNRVYDQFIKDGNTTACREAIGLAFGNEITSNTGQTYADYYGTWYEKSYPSR</sequence>
<gene>
    <name evidence="1" type="ORF">SAMN06265784_10783</name>
</gene>
<dbReference type="OrthoDB" id="1907165at2"/>
<evidence type="ECO:0000313" key="1">
    <source>
        <dbReference type="EMBL" id="SMG54998.1"/>
    </source>
</evidence>
<dbReference type="STRING" id="1515439.SAMN06265784_10783"/>
<organism evidence="1 2">
    <name type="scientific">Paraburkholderia susongensis</name>
    <dbReference type="NCBI Taxonomy" id="1515439"/>
    <lineage>
        <taxon>Bacteria</taxon>
        <taxon>Pseudomonadati</taxon>
        <taxon>Pseudomonadota</taxon>
        <taxon>Betaproteobacteria</taxon>
        <taxon>Burkholderiales</taxon>
        <taxon>Burkholderiaceae</taxon>
        <taxon>Paraburkholderia</taxon>
    </lineage>
</organism>
<reference evidence="2" key="1">
    <citation type="submission" date="2017-04" db="EMBL/GenBank/DDBJ databases">
        <authorList>
            <person name="Varghese N."/>
            <person name="Submissions S."/>
        </authorList>
    </citation>
    <scope>NUCLEOTIDE SEQUENCE [LARGE SCALE GENOMIC DNA]</scope>
    <source>
        <strain evidence="2">LMG 29540</strain>
    </source>
</reference>
<accession>A0A1X7LMA9</accession>
<dbReference type="Proteomes" id="UP000193228">
    <property type="component" value="Unassembled WGS sequence"/>
</dbReference>
<evidence type="ECO:0000313" key="2">
    <source>
        <dbReference type="Proteomes" id="UP000193228"/>
    </source>
</evidence>
<dbReference type="RefSeq" id="WP_085486685.1">
    <property type="nucleotide sequence ID" value="NZ_FXAT01000007.1"/>
</dbReference>
<keyword evidence="2" id="KW-1185">Reference proteome</keyword>
<dbReference type="EMBL" id="FXAT01000007">
    <property type="protein sequence ID" value="SMG54998.1"/>
    <property type="molecule type" value="Genomic_DNA"/>
</dbReference>
<protein>
    <submittedName>
        <fullName evidence="1">Uncharacterized protein</fullName>
    </submittedName>
</protein>
<dbReference type="AlphaFoldDB" id="A0A1X7LMA9"/>
<name>A0A1X7LMA9_9BURK</name>